<proteinExistence type="predicted"/>
<dbReference type="EMBL" id="VSSQ01130005">
    <property type="protein sequence ID" value="MPN57892.1"/>
    <property type="molecule type" value="Genomic_DNA"/>
</dbReference>
<accession>A0A645J455</accession>
<sequence>MRPVLVVVHQIEPGALEGERYVELLVEAGEQGFEFEFFSNETELLGVHFVLEFVQKFAKMAVFFIHRFAGEAVRLAVFLIFP</sequence>
<reference evidence="1" key="1">
    <citation type="submission" date="2019-08" db="EMBL/GenBank/DDBJ databases">
        <authorList>
            <person name="Kucharzyk K."/>
            <person name="Murdoch R.W."/>
            <person name="Higgins S."/>
            <person name="Loffler F."/>
        </authorList>
    </citation>
    <scope>NUCLEOTIDE SEQUENCE</scope>
</reference>
<organism evidence="1">
    <name type="scientific">bioreactor metagenome</name>
    <dbReference type="NCBI Taxonomy" id="1076179"/>
    <lineage>
        <taxon>unclassified sequences</taxon>
        <taxon>metagenomes</taxon>
        <taxon>ecological metagenomes</taxon>
    </lineage>
</organism>
<protein>
    <submittedName>
        <fullName evidence="1">Uncharacterized protein</fullName>
    </submittedName>
</protein>
<evidence type="ECO:0000313" key="1">
    <source>
        <dbReference type="EMBL" id="MPN57892.1"/>
    </source>
</evidence>
<comment type="caution">
    <text evidence="1">The sequence shown here is derived from an EMBL/GenBank/DDBJ whole genome shotgun (WGS) entry which is preliminary data.</text>
</comment>
<dbReference type="AlphaFoldDB" id="A0A645J455"/>
<name>A0A645J455_9ZZZZ</name>
<gene>
    <name evidence="1" type="ORF">SDC9_205588</name>
</gene>